<evidence type="ECO:0000313" key="1">
    <source>
        <dbReference type="EMBL" id="MFM1730897.1"/>
    </source>
</evidence>
<proteinExistence type="predicted"/>
<dbReference type="Proteomes" id="UP001629744">
    <property type="component" value="Unassembled WGS sequence"/>
</dbReference>
<gene>
    <name evidence="1" type="ORF">ABEU19_004438</name>
</gene>
<dbReference type="Gene3D" id="3.10.450.50">
    <property type="match status" value="1"/>
</dbReference>
<evidence type="ECO:0000313" key="2">
    <source>
        <dbReference type="Proteomes" id="UP001629744"/>
    </source>
</evidence>
<dbReference type="RefSeq" id="WP_348610331.1">
    <property type="nucleotide sequence ID" value="NZ_CP157276.1"/>
</dbReference>
<name>A0ABW9FZP4_9NOCA</name>
<protein>
    <submittedName>
        <fullName evidence="1">Uncharacterized protein</fullName>
    </submittedName>
</protein>
<reference evidence="1 2" key="1">
    <citation type="submission" date="2023-11" db="EMBL/GenBank/DDBJ databases">
        <authorList>
            <person name="Val-Calvo J."/>
            <person name="Scortti M."/>
            <person name="Vazquez-Boland J."/>
        </authorList>
    </citation>
    <scope>NUCLEOTIDE SEQUENCE [LARGE SCALE GENOMIC DNA]</scope>
    <source>
        <strain evidence="1 2">DSM 46662</strain>
    </source>
</reference>
<comment type="caution">
    <text evidence="1">The sequence shown here is derived from an EMBL/GenBank/DDBJ whole genome shotgun (WGS) entry which is preliminary data.</text>
</comment>
<accession>A0ABW9FZP4</accession>
<sequence length="64" mass="7135">MSDEPMTRERREAAAVMAGAGASGEHEYRAQVLDVLRVEDGRIVEITAFELHLFPTFDLPMTLS</sequence>
<organism evidence="1 2">
    <name type="scientific">Prescottella soli</name>
    <dbReference type="NCBI Taxonomy" id="1543852"/>
    <lineage>
        <taxon>Bacteria</taxon>
        <taxon>Bacillati</taxon>
        <taxon>Actinomycetota</taxon>
        <taxon>Actinomycetes</taxon>
        <taxon>Mycobacteriales</taxon>
        <taxon>Nocardiaceae</taxon>
        <taxon>Prescottella</taxon>
    </lineage>
</organism>
<dbReference type="EMBL" id="JBDLNU010000006">
    <property type="protein sequence ID" value="MFM1730897.1"/>
    <property type="molecule type" value="Genomic_DNA"/>
</dbReference>
<keyword evidence="2" id="KW-1185">Reference proteome</keyword>